<dbReference type="OrthoDB" id="185175at2759"/>
<dbReference type="SMART" id="SM00285">
    <property type="entry name" value="PBD"/>
    <property type="match status" value="1"/>
</dbReference>
<dbReference type="Gene3D" id="1.10.555.10">
    <property type="entry name" value="Rho GTPase activation protein"/>
    <property type="match status" value="1"/>
</dbReference>
<dbReference type="CDD" id="cd00159">
    <property type="entry name" value="RhoGAP"/>
    <property type="match status" value="1"/>
</dbReference>
<feature type="region of interest" description="Disordered" evidence="2">
    <location>
        <begin position="336"/>
        <end position="370"/>
    </location>
</feature>
<dbReference type="InterPro" id="IPR000095">
    <property type="entry name" value="CRIB_dom"/>
</dbReference>
<proteinExistence type="predicted"/>
<dbReference type="InterPro" id="IPR044785">
    <property type="entry name" value="RopGAP1-5"/>
</dbReference>
<dbReference type="Pfam" id="PF00620">
    <property type="entry name" value="RhoGAP"/>
    <property type="match status" value="1"/>
</dbReference>
<dbReference type="Proteomes" id="UP001141552">
    <property type="component" value="Unassembled WGS sequence"/>
</dbReference>
<feature type="domain" description="Rho-GAP" evidence="4">
    <location>
        <begin position="156"/>
        <end position="333"/>
    </location>
</feature>
<dbReference type="Pfam" id="PF00786">
    <property type="entry name" value="PBD"/>
    <property type="match status" value="1"/>
</dbReference>
<evidence type="ECO:0000313" key="5">
    <source>
        <dbReference type="EMBL" id="KAJ4831002.1"/>
    </source>
</evidence>
<evidence type="ECO:0008006" key="7">
    <source>
        <dbReference type="Google" id="ProtNLM"/>
    </source>
</evidence>
<dbReference type="PANTHER" id="PTHR23177">
    <property type="entry name" value="MKIAA1688 PROTEIN"/>
    <property type="match status" value="1"/>
</dbReference>
<evidence type="ECO:0000256" key="2">
    <source>
        <dbReference type="SAM" id="MobiDB-lite"/>
    </source>
</evidence>
<feature type="compositionally biased region" description="Low complexity" evidence="2">
    <location>
        <begin position="8"/>
        <end position="23"/>
    </location>
</feature>
<protein>
    <recommendedName>
        <fullName evidence="7">Rho-GAP domain-containing protein</fullName>
    </recommendedName>
</protein>
<dbReference type="GO" id="GO:0007165">
    <property type="term" value="P:signal transduction"/>
    <property type="evidence" value="ECO:0007669"/>
    <property type="project" value="InterPro"/>
</dbReference>
<keyword evidence="6" id="KW-1185">Reference proteome</keyword>
<dbReference type="SUPFAM" id="SSF48350">
    <property type="entry name" value="GTPase activation domain, GAP"/>
    <property type="match status" value="1"/>
</dbReference>
<dbReference type="EMBL" id="JAKUCV010005472">
    <property type="protein sequence ID" value="KAJ4831002.1"/>
    <property type="molecule type" value="Genomic_DNA"/>
</dbReference>
<gene>
    <name evidence="5" type="ORF">Tsubulata_033192</name>
</gene>
<evidence type="ECO:0000259" key="4">
    <source>
        <dbReference type="PROSITE" id="PS50238"/>
    </source>
</evidence>
<dbReference type="Gene3D" id="3.90.810.10">
    <property type="entry name" value="CRIB domain"/>
    <property type="match status" value="1"/>
</dbReference>
<dbReference type="InterPro" id="IPR008936">
    <property type="entry name" value="Rho_GTPase_activation_prot"/>
</dbReference>
<evidence type="ECO:0000256" key="1">
    <source>
        <dbReference type="ARBA" id="ARBA00022468"/>
    </source>
</evidence>
<dbReference type="PANTHER" id="PTHR23177:SF64">
    <property type="entry name" value="RHO GTPASE-ACTIVATING PROTEIN 1"/>
    <property type="match status" value="1"/>
</dbReference>
<reference evidence="5" key="2">
    <citation type="journal article" date="2023" name="Plants (Basel)">
        <title>Annotation of the Turnera subulata (Passifloraceae) Draft Genome Reveals the S-Locus Evolved after the Divergence of Turneroideae from Passifloroideae in a Stepwise Manner.</title>
        <authorList>
            <person name="Henning P.M."/>
            <person name="Roalson E.H."/>
            <person name="Mir W."/>
            <person name="McCubbin A.G."/>
            <person name="Shore J.S."/>
        </authorList>
    </citation>
    <scope>NUCLEOTIDE SEQUENCE</scope>
    <source>
        <strain evidence="5">F60SS</strain>
    </source>
</reference>
<sequence>MTEVLQLSQSNFPSPSSSSPSRPCVANDIPRHHHQQQLPRNISPTRALPHEIDQVQEEVEEEEGRKERERERDQLSIVELLVAAFRRSIVGCSITAVATVCSTKELCKMEIGVPTNVRHVAHVTFDRFNGFLGLPVEFEPEVPRRAPSASATVFGVSTESMQLSYDPRGNSVPTILLMMQRQLYAQGGLQAEGIFRITAGNSQEEYVRDQLNKGMVPEGVDVHCLAGLIKAWFRELPTGILDSLSPDQVMQSQSEEECARLARLLPATEAALLDWAVNLMADVAQLEHLNKMNARNIAMMSDPLTALMYAVQVMNFLKTLIIRKLREREESIIESTAFPHFDPSDENGKQSSSQPSFEDANEEASNSNEGERVFVAEEPAAESPRQSNGAESTAKNASQSFLTSIENIPGGNLSLVDNCPCEVVSQLSTLTNVNQEGGFMFRSGGIQIKTCKSRNGQSSNSDYKKSSKKVKEQVIVQAVGPVERSKGSCIVNRINSRTELFEAWR</sequence>
<organism evidence="5 6">
    <name type="scientific">Turnera subulata</name>
    <dbReference type="NCBI Taxonomy" id="218843"/>
    <lineage>
        <taxon>Eukaryota</taxon>
        <taxon>Viridiplantae</taxon>
        <taxon>Streptophyta</taxon>
        <taxon>Embryophyta</taxon>
        <taxon>Tracheophyta</taxon>
        <taxon>Spermatophyta</taxon>
        <taxon>Magnoliopsida</taxon>
        <taxon>eudicotyledons</taxon>
        <taxon>Gunneridae</taxon>
        <taxon>Pentapetalae</taxon>
        <taxon>rosids</taxon>
        <taxon>fabids</taxon>
        <taxon>Malpighiales</taxon>
        <taxon>Passifloraceae</taxon>
        <taxon>Turnera</taxon>
    </lineage>
</organism>
<dbReference type="PROSITE" id="PS50108">
    <property type="entry name" value="CRIB"/>
    <property type="match status" value="1"/>
</dbReference>
<keyword evidence="1" id="KW-0343">GTPase activation</keyword>
<dbReference type="InterPro" id="IPR000198">
    <property type="entry name" value="RhoGAP_dom"/>
</dbReference>
<name>A0A9Q0J7J6_9ROSI</name>
<dbReference type="SMART" id="SM00324">
    <property type="entry name" value="RhoGAP"/>
    <property type="match status" value="1"/>
</dbReference>
<dbReference type="PROSITE" id="PS50238">
    <property type="entry name" value="RHOGAP"/>
    <property type="match status" value="1"/>
</dbReference>
<dbReference type="GO" id="GO:0005096">
    <property type="term" value="F:GTPase activator activity"/>
    <property type="evidence" value="ECO:0007669"/>
    <property type="project" value="UniProtKB-KW"/>
</dbReference>
<feature type="region of interest" description="Disordered" evidence="2">
    <location>
        <begin position="1"/>
        <end position="47"/>
    </location>
</feature>
<evidence type="ECO:0000259" key="3">
    <source>
        <dbReference type="PROSITE" id="PS50108"/>
    </source>
</evidence>
<reference evidence="5" key="1">
    <citation type="submission" date="2022-02" db="EMBL/GenBank/DDBJ databases">
        <authorList>
            <person name="Henning P.M."/>
            <person name="McCubbin A.G."/>
            <person name="Shore J.S."/>
        </authorList>
    </citation>
    <scope>NUCLEOTIDE SEQUENCE</scope>
    <source>
        <strain evidence="5">F60SS</strain>
        <tissue evidence="5">Leaves</tissue>
    </source>
</reference>
<dbReference type="InterPro" id="IPR036936">
    <property type="entry name" value="CRIB_dom_sf"/>
</dbReference>
<dbReference type="AlphaFoldDB" id="A0A9Q0J7J6"/>
<accession>A0A9Q0J7J6</accession>
<evidence type="ECO:0000313" key="6">
    <source>
        <dbReference type="Proteomes" id="UP001141552"/>
    </source>
</evidence>
<comment type="caution">
    <text evidence="5">The sequence shown here is derived from an EMBL/GenBank/DDBJ whole genome shotgun (WGS) entry which is preliminary data.</text>
</comment>
<dbReference type="CDD" id="cd00132">
    <property type="entry name" value="CRIB"/>
    <property type="match status" value="1"/>
</dbReference>
<feature type="domain" description="CRIB" evidence="3">
    <location>
        <begin position="111"/>
        <end position="124"/>
    </location>
</feature>